<dbReference type="EMBL" id="BNBT01000005">
    <property type="protein sequence ID" value="GHE39579.1"/>
    <property type="molecule type" value="Genomic_DNA"/>
</dbReference>
<evidence type="ECO:0000256" key="1">
    <source>
        <dbReference type="SAM" id="MobiDB-lite"/>
    </source>
</evidence>
<proteinExistence type="predicted"/>
<keyword evidence="3" id="KW-1185">Reference proteome</keyword>
<feature type="compositionally biased region" description="Acidic residues" evidence="1">
    <location>
        <begin position="10"/>
        <end position="24"/>
    </location>
</feature>
<reference evidence="2" key="2">
    <citation type="submission" date="2020-09" db="EMBL/GenBank/DDBJ databases">
        <authorList>
            <person name="Sun Q."/>
            <person name="Ohkuma M."/>
        </authorList>
    </citation>
    <scope>NUCLEOTIDE SEQUENCE</scope>
    <source>
        <strain evidence="2">JCM 4784</strain>
    </source>
</reference>
<evidence type="ECO:0000313" key="3">
    <source>
        <dbReference type="Proteomes" id="UP000608024"/>
    </source>
</evidence>
<feature type="region of interest" description="Disordered" evidence="1">
    <location>
        <begin position="1"/>
        <end position="25"/>
    </location>
</feature>
<dbReference type="AlphaFoldDB" id="A0A919DES2"/>
<accession>A0A919DES2</accession>
<evidence type="ECO:0000313" key="2">
    <source>
        <dbReference type="EMBL" id="GHE39579.1"/>
    </source>
</evidence>
<sequence>MSGMSGVLDALDEPDGPDAPDGLEESLRMWGSPEVCRLNGELSRVKAWLNVEASARGGNGPGEVAHGTRELAVASRHPANPSGPYPTPASIDLAQVTDL</sequence>
<reference evidence="2" key="1">
    <citation type="journal article" date="2014" name="Int. J. Syst. Evol. Microbiol.">
        <title>Complete genome sequence of Corynebacterium casei LMG S-19264T (=DSM 44701T), isolated from a smear-ripened cheese.</title>
        <authorList>
            <consortium name="US DOE Joint Genome Institute (JGI-PGF)"/>
            <person name="Walter F."/>
            <person name="Albersmeier A."/>
            <person name="Kalinowski J."/>
            <person name="Ruckert C."/>
        </authorList>
    </citation>
    <scope>NUCLEOTIDE SEQUENCE</scope>
    <source>
        <strain evidence="2">JCM 4784</strain>
    </source>
</reference>
<comment type="caution">
    <text evidence="2">The sequence shown here is derived from an EMBL/GenBank/DDBJ whole genome shotgun (WGS) entry which is preliminary data.</text>
</comment>
<name>A0A919DES2_9ACTN</name>
<dbReference type="Proteomes" id="UP000608024">
    <property type="component" value="Unassembled WGS sequence"/>
</dbReference>
<organism evidence="2 3">
    <name type="scientific">Streptomyces longispororuber</name>
    <dbReference type="NCBI Taxonomy" id="68230"/>
    <lineage>
        <taxon>Bacteria</taxon>
        <taxon>Bacillati</taxon>
        <taxon>Actinomycetota</taxon>
        <taxon>Actinomycetes</taxon>
        <taxon>Kitasatosporales</taxon>
        <taxon>Streptomycetaceae</taxon>
        <taxon>Streptomyces</taxon>
    </lineage>
</organism>
<protein>
    <submittedName>
        <fullName evidence="2">Uncharacterized protein</fullName>
    </submittedName>
</protein>
<gene>
    <name evidence="2" type="ORF">GCM10018785_06500</name>
</gene>
<feature type="region of interest" description="Disordered" evidence="1">
    <location>
        <begin position="75"/>
        <end position="99"/>
    </location>
</feature>